<dbReference type="Proteomes" id="UP000541444">
    <property type="component" value="Unassembled WGS sequence"/>
</dbReference>
<comment type="caution">
    <text evidence="15">The sequence shown here is derived from an EMBL/GenBank/DDBJ whole genome shotgun (WGS) entry which is preliminary data.</text>
</comment>
<reference evidence="15 16" key="1">
    <citation type="journal article" date="2020" name="IScience">
        <title>Genome Sequencing of the Endangered Kingdonia uniflora (Circaeasteraceae, Ranunculales) Reveals Potential Mechanisms of Evolutionary Specialization.</title>
        <authorList>
            <person name="Sun Y."/>
            <person name="Deng T."/>
            <person name="Zhang A."/>
            <person name="Moore M.J."/>
            <person name="Landis J.B."/>
            <person name="Lin N."/>
            <person name="Zhang H."/>
            <person name="Zhang X."/>
            <person name="Huang J."/>
            <person name="Zhang X."/>
            <person name="Sun H."/>
            <person name="Wang H."/>
        </authorList>
    </citation>
    <scope>NUCLEOTIDE SEQUENCE [LARGE SCALE GENOMIC DNA]</scope>
    <source>
        <strain evidence="15">TB1705</strain>
        <tissue evidence="15">Leaf</tissue>
    </source>
</reference>
<keyword evidence="10" id="KW-0411">Iron-sulfur</keyword>
<keyword evidence="9" id="KW-0408">Iron</keyword>
<protein>
    <recommendedName>
        <fullName evidence="5">Ferredoxin-thioredoxin reductase catalytic chain, chloroplastic</fullName>
        <ecNumber evidence="4">1.8.7.2</ecNumber>
    </recommendedName>
    <alternativeName>
        <fullName evidence="13">Ferredoxin-thioredoxin reductase subunit B</fullName>
    </alternativeName>
</protein>
<dbReference type="Gene3D" id="3.90.460.10">
    <property type="entry name" value="Ferredoxin thioredoxin reductase catalytic beta subunit"/>
    <property type="match status" value="1"/>
</dbReference>
<proteinExistence type="inferred from homology"/>
<evidence type="ECO:0000256" key="11">
    <source>
        <dbReference type="ARBA" id="ARBA00023157"/>
    </source>
</evidence>
<dbReference type="GO" id="GO:0051539">
    <property type="term" value="F:4 iron, 4 sulfur cluster binding"/>
    <property type="evidence" value="ECO:0007669"/>
    <property type="project" value="UniProtKB-KW"/>
</dbReference>
<comment type="function">
    <text evidence="2">Catalytic subunit of the ferredoxin-thioredoxin reductase (FTR), which catalyzes the two-electron reduction of thioredoxins by the electrons provided by reduced ferredoxin.</text>
</comment>
<evidence type="ECO:0000256" key="1">
    <source>
        <dbReference type="ARBA" id="ARBA00001966"/>
    </source>
</evidence>
<keyword evidence="6" id="KW-0004">4Fe-4S</keyword>
<evidence type="ECO:0000256" key="6">
    <source>
        <dbReference type="ARBA" id="ARBA00022485"/>
    </source>
</evidence>
<dbReference type="GO" id="GO:0103012">
    <property type="term" value="F:ferredoxin-thioredoxin reductase activity"/>
    <property type="evidence" value="ECO:0007669"/>
    <property type="project" value="UniProtKB-EC"/>
</dbReference>
<name>A0A7J7NUX4_9MAGN</name>
<keyword evidence="8" id="KW-0560">Oxidoreductase</keyword>
<accession>A0A7J7NUX4</accession>
<dbReference type="EMBL" id="JACGCM010000560">
    <property type="protein sequence ID" value="KAF6170782.1"/>
    <property type="molecule type" value="Genomic_DNA"/>
</dbReference>
<evidence type="ECO:0000256" key="3">
    <source>
        <dbReference type="ARBA" id="ARBA00007941"/>
    </source>
</evidence>
<keyword evidence="16" id="KW-1185">Reference proteome</keyword>
<evidence type="ECO:0000256" key="4">
    <source>
        <dbReference type="ARBA" id="ARBA00012358"/>
    </source>
</evidence>
<evidence type="ECO:0000313" key="15">
    <source>
        <dbReference type="EMBL" id="KAF6170782.1"/>
    </source>
</evidence>
<keyword evidence="11" id="KW-1015">Disulfide bond</keyword>
<dbReference type="PANTHER" id="PTHR35113:SF1">
    <property type="entry name" value="FERREDOXIN-THIOREDOXIN REDUCTASE CATALYTIC CHAIN, CHLOROPLASTIC"/>
    <property type="match status" value="1"/>
</dbReference>
<keyword evidence="7" id="KW-0479">Metal-binding</keyword>
<comment type="subunit">
    <text evidence="12">Heterodimer of subunit A (variable subunit) and subunit B (catalytic subunit). Heterodimeric FTR forms a complex with ferredoxin and thioredoxin.</text>
</comment>
<comment type="catalytic activity">
    <reaction evidence="14">
        <text>[thioredoxin]-disulfide + 2 reduced [2Fe-2S]-[ferredoxin] + 2 H(+) = [thioredoxin]-dithiol + 2 oxidized [2Fe-2S]-[ferredoxin]</text>
        <dbReference type="Rhea" id="RHEA:42336"/>
        <dbReference type="Rhea" id="RHEA-COMP:10000"/>
        <dbReference type="Rhea" id="RHEA-COMP:10001"/>
        <dbReference type="Rhea" id="RHEA-COMP:10698"/>
        <dbReference type="Rhea" id="RHEA-COMP:10700"/>
        <dbReference type="ChEBI" id="CHEBI:15378"/>
        <dbReference type="ChEBI" id="CHEBI:29950"/>
        <dbReference type="ChEBI" id="CHEBI:33737"/>
        <dbReference type="ChEBI" id="CHEBI:33738"/>
        <dbReference type="ChEBI" id="CHEBI:50058"/>
        <dbReference type="EC" id="1.8.7.2"/>
    </reaction>
</comment>
<evidence type="ECO:0000256" key="7">
    <source>
        <dbReference type="ARBA" id="ARBA00022723"/>
    </source>
</evidence>
<evidence type="ECO:0000256" key="5">
    <source>
        <dbReference type="ARBA" id="ARBA00018993"/>
    </source>
</evidence>
<dbReference type="OrthoDB" id="1641at2759"/>
<dbReference type="GO" id="GO:0046872">
    <property type="term" value="F:metal ion binding"/>
    <property type="evidence" value="ECO:0007669"/>
    <property type="project" value="UniProtKB-KW"/>
</dbReference>
<evidence type="ECO:0000256" key="13">
    <source>
        <dbReference type="ARBA" id="ARBA00030295"/>
    </source>
</evidence>
<dbReference type="SUPFAM" id="SSF57662">
    <property type="entry name" value="Ferredoxin thioredoxin reductase (FTR), catalytic beta chain"/>
    <property type="match status" value="1"/>
</dbReference>
<evidence type="ECO:0000256" key="14">
    <source>
        <dbReference type="ARBA" id="ARBA00048150"/>
    </source>
</evidence>
<evidence type="ECO:0000256" key="2">
    <source>
        <dbReference type="ARBA" id="ARBA00003945"/>
    </source>
</evidence>
<evidence type="ECO:0000256" key="10">
    <source>
        <dbReference type="ARBA" id="ARBA00023014"/>
    </source>
</evidence>
<evidence type="ECO:0000256" key="9">
    <source>
        <dbReference type="ARBA" id="ARBA00023004"/>
    </source>
</evidence>
<dbReference type="InterPro" id="IPR036644">
    <property type="entry name" value="FTR_bsu_sf"/>
</dbReference>
<dbReference type="InterPro" id="IPR004209">
    <property type="entry name" value="FTR_bsu"/>
</dbReference>
<comment type="cofactor">
    <cofactor evidence="1">
        <name>[4Fe-4S] cluster</name>
        <dbReference type="ChEBI" id="CHEBI:49883"/>
    </cofactor>
</comment>
<evidence type="ECO:0000256" key="8">
    <source>
        <dbReference type="ARBA" id="ARBA00023002"/>
    </source>
</evidence>
<dbReference type="AlphaFoldDB" id="A0A7J7NUX4"/>
<sequence>MTIIQGVIGAATTTITSLWSRRTTSHYNDKAAEASQGFWNCPCVPMRERKECHCMPILMPDNDFSGQEQIILINYY</sequence>
<dbReference type="Pfam" id="PF02943">
    <property type="entry name" value="FeThRed_B"/>
    <property type="match status" value="1"/>
</dbReference>
<comment type="similarity">
    <text evidence="3">Belongs to the ferredoxin thioredoxin reductase beta subunit family.</text>
</comment>
<evidence type="ECO:0000313" key="16">
    <source>
        <dbReference type="Proteomes" id="UP000541444"/>
    </source>
</evidence>
<evidence type="ECO:0000256" key="12">
    <source>
        <dbReference type="ARBA" id="ARBA00026011"/>
    </source>
</evidence>
<dbReference type="PANTHER" id="PTHR35113">
    <property type="entry name" value="FERREDOXIN-THIOREDOXIN REDUCTASE CATALYTIC CHAIN, CHLOROPLASTIC"/>
    <property type="match status" value="1"/>
</dbReference>
<dbReference type="GO" id="GO:0016730">
    <property type="term" value="F:oxidoreductase activity, acting on iron-sulfur proteins as donors"/>
    <property type="evidence" value="ECO:0007669"/>
    <property type="project" value="InterPro"/>
</dbReference>
<organism evidence="15 16">
    <name type="scientific">Kingdonia uniflora</name>
    <dbReference type="NCBI Taxonomy" id="39325"/>
    <lineage>
        <taxon>Eukaryota</taxon>
        <taxon>Viridiplantae</taxon>
        <taxon>Streptophyta</taxon>
        <taxon>Embryophyta</taxon>
        <taxon>Tracheophyta</taxon>
        <taxon>Spermatophyta</taxon>
        <taxon>Magnoliopsida</taxon>
        <taxon>Ranunculales</taxon>
        <taxon>Circaeasteraceae</taxon>
        <taxon>Kingdonia</taxon>
    </lineage>
</organism>
<gene>
    <name evidence="15" type="ORF">GIB67_015734</name>
</gene>
<dbReference type="EC" id="1.8.7.2" evidence="4"/>